<dbReference type="GO" id="GO:0019346">
    <property type="term" value="P:transsulfuration"/>
    <property type="evidence" value="ECO:0007669"/>
    <property type="project" value="InterPro"/>
</dbReference>
<dbReference type="InterPro" id="IPR015424">
    <property type="entry name" value="PyrdxlP-dep_Trfase"/>
</dbReference>
<keyword evidence="8" id="KW-1185">Reference proteome</keyword>
<dbReference type="InterPro" id="IPR054542">
    <property type="entry name" value="Cys_met_metab_PP"/>
</dbReference>
<dbReference type="PANTHER" id="PTHR11808:SF15">
    <property type="entry name" value="CYSTATHIONINE GAMMA-LYASE"/>
    <property type="match status" value="1"/>
</dbReference>
<evidence type="ECO:0000256" key="1">
    <source>
        <dbReference type="ARBA" id="ARBA00001933"/>
    </source>
</evidence>
<dbReference type="Gene3D" id="3.90.1150.10">
    <property type="entry name" value="Aspartate Aminotransferase, domain 1"/>
    <property type="match status" value="1"/>
</dbReference>
<dbReference type="STRING" id="117157.SAMN04489717_5297"/>
<evidence type="ECO:0000313" key="8">
    <source>
        <dbReference type="Proteomes" id="UP000198983"/>
    </source>
</evidence>
<evidence type="ECO:0000313" key="7">
    <source>
        <dbReference type="EMBL" id="SDT16507.1"/>
    </source>
</evidence>
<reference evidence="7 8" key="1">
    <citation type="submission" date="2016-10" db="EMBL/GenBank/DDBJ databases">
        <authorList>
            <person name="de Groot N.N."/>
        </authorList>
    </citation>
    <scope>NUCLEOTIDE SEQUENCE [LARGE SCALE GENOMIC DNA]</scope>
    <source>
        <strain evidence="7 8">DSM 22024</strain>
    </source>
</reference>
<dbReference type="Proteomes" id="UP000198983">
    <property type="component" value="Chromosome I"/>
</dbReference>
<gene>
    <name evidence="7" type="ORF">SAMN04489717_5297</name>
</gene>
<dbReference type="GO" id="GO:0030170">
    <property type="term" value="F:pyridoxal phosphate binding"/>
    <property type="evidence" value="ECO:0007669"/>
    <property type="project" value="InterPro"/>
</dbReference>
<dbReference type="AlphaFoldDB" id="A0A1H1Y4Y9"/>
<sequence length="413" mass="43091">MSDFDEHAAPDQPPAQSQFTPMAQSPARSQEHSPGSPALGLDTVAVTAGRPPRDPDQPLNQPLVMASTYVAGGDLEYGRYANPTWSAFEEVLGALEGGRALAYPSGLAAVATVLDLVPVGGIVVAPRHAYLGTLGQLADLVESGRLSAAPLVDVADTEGTLALLPGADLVILESPTNPALEVADLPALCAGAREAGAAVVVDNTFATPMLQRPLEYGADVVLHSATKYLAGHSDLVLGALVTAPTERGNELHDLLDLRRRKLGATPGAFETWLALRGLRTLPLRVERACANAAVLAHRLAQHPAVERVRYPGLRDDPGHARATAQMTAYGAIVAVEVRGGAEAAEALTTATRLWVRATSLGGVESTLERRRRWSGESATIPDNLVRLSVGVEDVEDLWADLSAALSAVGPGAG</sequence>
<comment type="similarity">
    <text evidence="2 5">Belongs to the trans-sulfuration enzymes family.</text>
</comment>
<dbReference type="InterPro" id="IPR015422">
    <property type="entry name" value="PyrdxlP-dep_Trfase_small"/>
</dbReference>
<evidence type="ECO:0000256" key="5">
    <source>
        <dbReference type="RuleBase" id="RU362118"/>
    </source>
</evidence>
<dbReference type="GO" id="GO:0004123">
    <property type="term" value="F:cystathionine gamma-lyase activity"/>
    <property type="evidence" value="ECO:0007669"/>
    <property type="project" value="TreeGrafter"/>
</dbReference>
<dbReference type="PANTHER" id="PTHR11808">
    <property type="entry name" value="TRANS-SULFURATION ENZYME FAMILY MEMBER"/>
    <property type="match status" value="1"/>
</dbReference>
<comment type="cofactor">
    <cofactor evidence="1 5">
        <name>pyridoxal 5'-phosphate</name>
        <dbReference type="ChEBI" id="CHEBI:597326"/>
    </cofactor>
</comment>
<dbReference type="GO" id="GO:0005737">
    <property type="term" value="C:cytoplasm"/>
    <property type="evidence" value="ECO:0007669"/>
    <property type="project" value="TreeGrafter"/>
</dbReference>
<feature type="compositionally biased region" description="Polar residues" evidence="6">
    <location>
        <begin position="14"/>
        <end position="28"/>
    </location>
</feature>
<dbReference type="Pfam" id="PF01053">
    <property type="entry name" value="Cys_Met_Meta_PP"/>
    <property type="match status" value="1"/>
</dbReference>
<evidence type="ECO:0000256" key="2">
    <source>
        <dbReference type="ARBA" id="ARBA00009077"/>
    </source>
</evidence>
<dbReference type="PIRSF" id="PIRSF001434">
    <property type="entry name" value="CGS"/>
    <property type="match status" value="1"/>
</dbReference>
<dbReference type="InterPro" id="IPR015421">
    <property type="entry name" value="PyrdxlP-dep_Trfase_major"/>
</dbReference>
<dbReference type="Gene3D" id="3.40.640.10">
    <property type="entry name" value="Type I PLP-dependent aspartate aminotransferase-like (Major domain)"/>
    <property type="match status" value="1"/>
</dbReference>
<evidence type="ECO:0000256" key="4">
    <source>
        <dbReference type="PIRSR" id="PIRSR001434-2"/>
    </source>
</evidence>
<dbReference type="GO" id="GO:0019343">
    <property type="term" value="P:cysteine biosynthetic process via cystathionine"/>
    <property type="evidence" value="ECO:0007669"/>
    <property type="project" value="TreeGrafter"/>
</dbReference>
<feature type="region of interest" description="Disordered" evidence="6">
    <location>
        <begin position="1"/>
        <end position="61"/>
    </location>
</feature>
<dbReference type="InterPro" id="IPR000277">
    <property type="entry name" value="Cys/Met-Metab_PyrdxlP-dep_enz"/>
</dbReference>
<evidence type="ECO:0000256" key="3">
    <source>
        <dbReference type="ARBA" id="ARBA00022898"/>
    </source>
</evidence>
<accession>A0A1H1Y4Y9</accession>
<keyword evidence="3 4" id="KW-0663">Pyridoxal phosphate</keyword>
<organism evidence="7 8">
    <name type="scientific">Actinopolymorpha singaporensis</name>
    <dbReference type="NCBI Taxonomy" id="117157"/>
    <lineage>
        <taxon>Bacteria</taxon>
        <taxon>Bacillati</taxon>
        <taxon>Actinomycetota</taxon>
        <taxon>Actinomycetes</taxon>
        <taxon>Propionibacteriales</taxon>
        <taxon>Actinopolymorphaceae</taxon>
        <taxon>Actinopolymorpha</taxon>
    </lineage>
</organism>
<dbReference type="PROSITE" id="PS00868">
    <property type="entry name" value="CYS_MET_METAB_PP"/>
    <property type="match status" value="1"/>
</dbReference>
<dbReference type="GO" id="GO:0003962">
    <property type="term" value="F:cystathionine gamma-synthase activity"/>
    <property type="evidence" value="ECO:0007669"/>
    <property type="project" value="TreeGrafter"/>
</dbReference>
<dbReference type="EMBL" id="LT629732">
    <property type="protein sequence ID" value="SDT16507.1"/>
    <property type="molecule type" value="Genomic_DNA"/>
</dbReference>
<proteinExistence type="inferred from homology"/>
<protein>
    <submittedName>
        <fullName evidence="7">Cystathionine gamma-synthase</fullName>
    </submittedName>
</protein>
<feature type="modified residue" description="N6-(pyridoxal phosphate)lysine" evidence="4">
    <location>
        <position position="227"/>
    </location>
</feature>
<name>A0A1H1Y4Y9_9ACTN</name>
<evidence type="ECO:0000256" key="6">
    <source>
        <dbReference type="SAM" id="MobiDB-lite"/>
    </source>
</evidence>
<dbReference type="SUPFAM" id="SSF53383">
    <property type="entry name" value="PLP-dependent transferases"/>
    <property type="match status" value="1"/>
</dbReference>
<dbReference type="RefSeq" id="WP_241827644.1">
    <property type="nucleotide sequence ID" value="NZ_LT629732.1"/>
</dbReference>